<evidence type="ECO:0000256" key="1">
    <source>
        <dbReference type="ARBA" id="ARBA00009589"/>
    </source>
</evidence>
<dbReference type="Gene3D" id="3.40.50.1000">
    <property type="entry name" value="HAD superfamily/HAD-like"/>
    <property type="match status" value="1"/>
</dbReference>
<dbReference type="GeneID" id="100376076"/>
<comment type="similarity">
    <text evidence="1">Belongs to the 5'(3')-deoxyribonucleotidase family.</text>
</comment>
<dbReference type="RefSeq" id="XP_002738625.1">
    <property type="nucleotide sequence ID" value="XM_002738579.2"/>
</dbReference>
<protein>
    <submittedName>
        <fullName evidence="6">5'-nucleotidase domain-containing protein 3-like</fullName>
    </submittedName>
</protein>
<keyword evidence="3" id="KW-0378">Hydrolase</keyword>
<sequence>MAAATKCSPQLFRNMSRFHPRTILCKQQHCRHILTRASRPAVYHNCRQYYDPASSYKESELWKIYHETKNWCSEAQKTTPWINPTAVFANNEISLSDIDVYGFDYDYTLANYDNDIHNLIYDLSKEVLINKKKYPRQIRDLPYQPDFAVRGLHFDVSKGLLMKIDAFHHIQLGTVYRGLNPLSDDEVKELYHGTHIPLSLMNSFYGSGGHMRQMMDLFSIPEMTLLANVIQYFIEKNIPYDPEYLFFDINDAVKSIHYSGAMHQTVQNNIEQYLEKCKNIPEFLNRLVNCKRKIFLITNSSYNFVEKGMNYIVGADWMDLFDIVVTQARKPSFYSENKRRPFRHFDRYHRVPQWTKVDKFEKGQIYLEGNLELFHKMTGWVGSSVMYFGDHVYSDLADPSLRSGWRTGAIIPELESEINTMNSDVYKESLTWLVALQNLIETMQANQSPDCQAVIQEWLNERNKLRILTKEVFNPRFGSLFRTYHNPTYFSRRLSRFADFYTSDIINLLNYSTDHTFYPRRAALPHENYYHAGMSYHNPELL</sequence>
<keyword evidence="5" id="KW-1185">Reference proteome</keyword>
<name>A0ABM0GW43_SACKO</name>
<dbReference type="PIRSF" id="PIRSF017434">
    <property type="entry name" value="Purine_5'-nucleotidase"/>
    <property type="match status" value="1"/>
</dbReference>
<dbReference type="InterPro" id="IPR023214">
    <property type="entry name" value="HAD_sf"/>
</dbReference>
<dbReference type="InterPro" id="IPR008380">
    <property type="entry name" value="HAD-SF_hydro_IG_5-nucl"/>
</dbReference>
<dbReference type="InterPro" id="IPR036412">
    <property type="entry name" value="HAD-like_sf"/>
</dbReference>
<keyword evidence="2" id="KW-0479">Metal-binding</keyword>
<evidence type="ECO:0000256" key="3">
    <source>
        <dbReference type="ARBA" id="ARBA00022801"/>
    </source>
</evidence>
<dbReference type="NCBIfam" id="TIGR02244">
    <property type="entry name" value="HAD-IG-Ncltidse"/>
    <property type="match status" value="1"/>
</dbReference>
<dbReference type="CDD" id="cd07522">
    <property type="entry name" value="HAD_cN-II"/>
    <property type="match status" value="1"/>
</dbReference>
<dbReference type="Proteomes" id="UP000694865">
    <property type="component" value="Unplaced"/>
</dbReference>
<gene>
    <name evidence="6" type="primary">LOC100376076</name>
</gene>
<dbReference type="PANTHER" id="PTHR12103:SF12">
    <property type="entry name" value="FI20020P1"/>
    <property type="match status" value="1"/>
</dbReference>
<organism evidence="5 6">
    <name type="scientific">Saccoglossus kowalevskii</name>
    <name type="common">Acorn worm</name>
    <dbReference type="NCBI Taxonomy" id="10224"/>
    <lineage>
        <taxon>Eukaryota</taxon>
        <taxon>Metazoa</taxon>
        <taxon>Hemichordata</taxon>
        <taxon>Enteropneusta</taxon>
        <taxon>Harrimaniidae</taxon>
        <taxon>Saccoglossus</taxon>
    </lineage>
</organism>
<accession>A0ABM0GW43</accession>
<keyword evidence="4" id="KW-0460">Magnesium</keyword>
<evidence type="ECO:0000313" key="6">
    <source>
        <dbReference type="RefSeq" id="XP_002738625.1"/>
    </source>
</evidence>
<dbReference type="PANTHER" id="PTHR12103">
    <property type="entry name" value="5'-NUCLEOTIDASE DOMAIN-CONTAINING"/>
    <property type="match status" value="1"/>
</dbReference>
<reference evidence="6" key="1">
    <citation type="submission" date="2025-08" db="UniProtKB">
        <authorList>
            <consortium name="RefSeq"/>
        </authorList>
    </citation>
    <scope>IDENTIFICATION</scope>
    <source>
        <tissue evidence="6">Testes</tissue>
    </source>
</reference>
<evidence type="ECO:0000256" key="2">
    <source>
        <dbReference type="ARBA" id="ARBA00022723"/>
    </source>
</evidence>
<evidence type="ECO:0000256" key="4">
    <source>
        <dbReference type="ARBA" id="ARBA00022842"/>
    </source>
</evidence>
<dbReference type="SUPFAM" id="SSF56784">
    <property type="entry name" value="HAD-like"/>
    <property type="match status" value="1"/>
</dbReference>
<evidence type="ECO:0000313" key="5">
    <source>
        <dbReference type="Proteomes" id="UP000694865"/>
    </source>
</evidence>
<dbReference type="Pfam" id="PF05761">
    <property type="entry name" value="5_nucleotid"/>
    <property type="match status" value="1"/>
</dbReference>
<proteinExistence type="inferred from homology"/>
<dbReference type="InterPro" id="IPR016695">
    <property type="entry name" value="Pur_nucleotidase"/>
</dbReference>